<feature type="chain" id="PRO_5045820528" description="Peptidase M23" evidence="1">
    <location>
        <begin position="21"/>
        <end position="144"/>
    </location>
</feature>
<dbReference type="EMBL" id="CP108090">
    <property type="protein sequence ID" value="WUQ12158.1"/>
    <property type="molecule type" value="Genomic_DNA"/>
</dbReference>
<name>A0ABZ1TAX2_STRVG</name>
<proteinExistence type="predicted"/>
<accession>A0ABZ1TAX2</accession>
<organism evidence="2 3">
    <name type="scientific">Streptomyces virginiae</name>
    <name type="common">Streptomyces cinnamonensis</name>
    <dbReference type="NCBI Taxonomy" id="1961"/>
    <lineage>
        <taxon>Bacteria</taxon>
        <taxon>Bacillati</taxon>
        <taxon>Actinomycetota</taxon>
        <taxon>Actinomycetes</taxon>
        <taxon>Kitasatosporales</taxon>
        <taxon>Streptomycetaceae</taxon>
        <taxon>Streptomyces</taxon>
    </lineage>
</organism>
<dbReference type="RefSeq" id="WP_328961498.1">
    <property type="nucleotide sequence ID" value="NZ_CP108090.1"/>
</dbReference>
<dbReference type="Proteomes" id="UP001432039">
    <property type="component" value="Chromosome"/>
</dbReference>
<evidence type="ECO:0000313" key="2">
    <source>
        <dbReference type="EMBL" id="WUQ12158.1"/>
    </source>
</evidence>
<protein>
    <recommendedName>
        <fullName evidence="4">Peptidase M23</fullName>
    </recommendedName>
</protein>
<gene>
    <name evidence="2" type="ORF">OG517_12310</name>
</gene>
<keyword evidence="1" id="KW-0732">Signal</keyword>
<evidence type="ECO:0000313" key="3">
    <source>
        <dbReference type="Proteomes" id="UP001432039"/>
    </source>
</evidence>
<evidence type="ECO:0000256" key="1">
    <source>
        <dbReference type="SAM" id="SignalP"/>
    </source>
</evidence>
<sequence length="144" mass="15150">MAVAIPAVAALAVTVAPAQASSGNDIWCNAYHANCGTFSYNSNLTGSRISFTGTSGWEGEISNLSGYTYLESGKAGYGRPVKNNAAPFYNGSMQKATVFYNSGFAGVCDAVASLTDVYKLNKTYHQNASLGFGSRTGSNCYMFN</sequence>
<feature type="signal peptide" evidence="1">
    <location>
        <begin position="1"/>
        <end position="20"/>
    </location>
</feature>
<keyword evidence="3" id="KW-1185">Reference proteome</keyword>
<evidence type="ECO:0008006" key="4">
    <source>
        <dbReference type="Google" id="ProtNLM"/>
    </source>
</evidence>
<reference evidence="2" key="1">
    <citation type="submission" date="2022-10" db="EMBL/GenBank/DDBJ databases">
        <title>The complete genomes of actinobacterial strains from the NBC collection.</title>
        <authorList>
            <person name="Joergensen T.S."/>
            <person name="Alvarez Arevalo M."/>
            <person name="Sterndorff E.B."/>
            <person name="Faurdal D."/>
            <person name="Vuksanovic O."/>
            <person name="Mourched A.-S."/>
            <person name="Charusanti P."/>
            <person name="Shaw S."/>
            <person name="Blin K."/>
            <person name="Weber T."/>
        </authorList>
    </citation>
    <scope>NUCLEOTIDE SEQUENCE</scope>
    <source>
        <strain evidence="2">NBC_00248</strain>
    </source>
</reference>